<dbReference type="GO" id="GO:0003700">
    <property type="term" value="F:DNA-binding transcription factor activity"/>
    <property type="evidence" value="ECO:0007669"/>
    <property type="project" value="InterPro"/>
</dbReference>
<name>A5FZQ8_ACICJ</name>
<dbReference type="Gene3D" id="1.10.10.10">
    <property type="entry name" value="Winged helix-like DNA-binding domain superfamily/Winged helix DNA-binding domain"/>
    <property type="match status" value="1"/>
</dbReference>
<dbReference type="eggNOG" id="COG1846">
    <property type="taxonomic scope" value="Bacteria"/>
</dbReference>
<dbReference type="InterPro" id="IPR036388">
    <property type="entry name" value="WH-like_DNA-bd_sf"/>
</dbReference>
<evidence type="ECO:0000256" key="1">
    <source>
        <dbReference type="ARBA" id="ARBA00023015"/>
    </source>
</evidence>
<keyword evidence="1" id="KW-0805">Transcription regulation</keyword>
<dbReference type="InterPro" id="IPR036390">
    <property type="entry name" value="WH_DNA-bd_sf"/>
</dbReference>
<dbReference type="PANTHER" id="PTHR33164">
    <property type="entry name" value="TRANSCRIPTIONAL REGULATOR, MARR FAMILY"/>
    <property type="match status" value="1"/>
</dbReference>
<dbReference type="STRING" id="349163.Acry_1889"/>
<keyword evidence="6" id="KW-1185">Reference proteome</keyword>
<protein>
    <submittedName>
        <fullName evidence="5">Transcriptional regulator, MarR family</fullName>
    </submittedName>
</protein>
<dbReference type="RefSeq" id="WP_007422578.1">
    <property type="nucleotide sequence ID" value="NC_009484.1"/>
</dbReference>
<dbReference type="GO" id="GO:0006950">
    <property type="term" value="P:response to stress"/>
    <property type="evidence" value="ECO:0007669"/>
    <property type="project" value="TreeGrafter"/>
</dbReference>
<accession>A5FZQ8</accession>
<evidence type="ECO:0000313" key="6">
    <source>
        <dbReference type="Proteomes" id="UP000000245"/>
    </source>
</evidence>
<dbReference type="GO" id="GO:0003677">
    <property type="term" value="F:DNA binding"/>
    <property type="evidence" value="ECO:0007669"/>
    <property type="project" value="UniProtKB-KW"/>
</dbReference>
<evidence type="ECO:0000256" key="3">
    <source>
        <dbReference type="ARBA" id="ARBA00023163"/>
    </source>
</evidence>
<dbReference type="SMART" id="SM00347">
    <property type="entry name" value="HTH_MARR"/>
    <property type="match status" value="1"/>
</dbReference>
<feature type="domain" description="HTH marR-type" evidence="4">
    <location>
        <begin position="7"/>
        <end position="139"/>
    </location>
</feature>
<evidence type="ECO:0000256" key="2">
    <source>
        <dbReference type="ARBA" id="ARBA00023125"/>
    </source>
</evidence>
<gene>
    <name evidence="5" type="ordered locus">Acry_1889</name>
</gene>
<keyword evidence="3" id="KW-0804">Transcription</keyword>
<dbReference type="PRINTS" id="PR00598">
    <property type="entry name" value="HTHMARR"/>
</dbReference>
<dbReference type="InterPro" id="IPR000835">
    <property type="entry name" value="HTH_MarR-typ"/>
</dbReference>
<dbReference type="Proteomes" id="UP000000245">
    <property type="component" value="Chromosome"/>
</dbReference>
<dbReference type="HOGENOM" id="CLU_083287_27_5_5"/>
<sequence>MSQLPAEPDLLLLLHDVARLLRLEIDRRARLHGMNRAQWAMLIKLARHPGLSQKDLAELLEVEPMSVARLTDRLAARNLVERRADPRDRRIWRLHLTEAARPLLAEIEAQRGAVAALIGSGLAPETMDTLVGELLRIKATLLGAGRCGGAAHDETGACAAAPGGMAAASGDDTTAQAEQEMV</sequence>
<dbReference type="SUPFAM" id="SSF46785">
    <property type="entry name" value="Winged helix' DNA-binding domain"/>
    <property type="match status" value="1"/>
</dbReference>
<dbReference type="PROSITE" id="PS50995">
    <property type="entry name" value="HTH_MARR_2"/>
    <property type="match status" value="1"/>
</dbReference>
<dbReference type="PANTHER" id="PTHR33164:SF64">
    <property type="entry name" value="TRANSCRIPTIONAL REGULATOR SLYA"/>
    <property type="match status" value="1"/>
</dbReference>
<evidence type="ECO:0000313" key="5">
    <source>
        <dbReference type="EMBL" id="ABQ31090.1"/>
    </source>
</evidence>
<reference evidence="5 6" key="1">
    <citation type="submission" date="2007-05" db="EMBL/GenBank/DDBJ databases">
        <title>Complete sequence of chromosome of Acidiphilium cryptum JF-5.</title>
        <authorList>
            <consortium name="US DOE Joint Genome Institute"/>
            <person name="Copeland A."/>
            <person name="Lucas S."/>
            <person name="Lapidus A."/>
            <person name="Barry K."/>
            <person name="Detter J.C."/>
            <person name="Glavina del Rio T."/>
            <person name="Hammon N."/>
            <person name="Israni S."/>
            <person name="Dalin E."/>
            <person name="Tice H."/>
            <person name="Pitluck S."/>
            <person name="Sims D."/>
            <person name="Brettin T."/>
            <person name="Bruce D."/>
            <person name="Han C."/>
            <person name="Schmutz J."/>
            <person name="Larimer F."/>
            <person name="Land M."/>
            <person name="Hauser L."/>
            <person name="Kyrpides N."/>
            <person name="Kim E."/>
            <person name="Magnuson T."/>
            <person name="Richardson P."/>
        </authorList>
    </citation>
    <scope>NUCLEOTIDE SEQUENCE [LARGE SCALE GENOMIC DNA]</scope>
    <source>
        <strain evidence="5 6">JF-5</strain>
    </source>
</reference>
<dbReference type="EMBL" id="CP000697">
    <property type="protein sequence ID" value="ABQ31090.1"/>
    <property type="molecule type" value="Genomic_DNA"/>
</dbReference>
<keyword evidence="2" id="KW-0238">DNA-binding</keyword>
<dbReference type="AlphaFoldDB" id="A5FZQ8"/>
<dbReference type="KEGG" id="acr:Acry_1889"/>
<dbReference type="InterPro" id="IPR039422">
    <property type="entry name" value="MarR/SlyA-like"/>
</dbReference>
<dbReference type="Pfam" id="PF01047">
    <property type="entry name" value="MarR"/>
    <property type="match status" value="1"/>
</dbReference>
<organism evidence="5 6">
    <name type="scientific">Acidiphilium cryptum (strain JF-5)</name>
    <dbReference type="NCBI Taxonomy" id="349163"/>
    <lineage>
        <taxon>Bacteria</taxon>
        <taxon>Pseudomonadati</taxon>
        <taxon>Pseudomonadota</taxon>
        <taxon>Alphaproteobacteria</taxon>
        <taxon>Acetobacterales</taxon>
        <taxon>Acidocellaceae</taxon>
        <taxon>Acidiphilium</taxon>
    </lineage>
</organism>
<proteinExistence type="predicted"/>
<evidence type="ECO:0000259" key="4">
    <source>
        <dbReference type="PROSITE" id="PS50995"/>
    </source>
</evidence>